<dbReference type="Proteomes" id="UP000192927">
    <property type="component" value="Unassembled WGS sequence"/>
</dbReference>
<evidence type="ECO:0000259" key="2">
    <source>
        <dbReference type="PROSITE" id="PS50878"/>
    </source>
</evidence>
<protein>
    <submittedName>
        <fullName evidence="4">Ribonuclease H-like domain</fullName>
    </submittedName>
</protein>
<dbReference type="GO" id="GO:0003676">
    <property type="term" value="F:nucleic acid binding"/>
    <property type="evidence" value="ECO:0007669"/>
    <property type="project" value="InterPro"/>
</dbReference>
<dbReference type="CDD" id="cd01650">
    <property type="entry name" value="RT_nLTR_like"/>
    <property type="match status" value="1"/>
</dbReference>
<feature type="compositionally biased region" description="Basic and acidic residues" evidence="1">
    <location>
        <begin position="10"/>
        <end position="19"/>
    </location>
</feature>
<evidence type="ECO:0000313" key="4">
    <source>
        <dbReference type="EMBL" id="SLM34529.1"/>
    </source>
</evidence>
<feature type="domain" description="RNase H type-1" evidence="3">
    <location>
        <begin position="1165"/>
        <end position="1306"/>
    </location>
</feature>
<dbReference type="InterPro" id="IPR000477">
    <property type="entry name" value="RT_dom"/>
</dbReference>
<dbReference type="SUPFAM" id="SSF53098">
    <property type="entry name" value="Ribonuclease H-like"/>
    <property type="match status" value="1"/>
</dbReference>
<evidence type="ECO:0000256" key="1">
    <source>
        <dbReference type="SAM" id="MobiDB-lite"/>
    </source>
</evidence>
<feature type="compositionally biased region" description="Low complexity" evidence="1">
    <location>
        <begin position="22"/>
        <end position="37"/>
    </location>
</feature>
<dbReference type="Pfam" id="PF00075">
    <property type="entry name" value="RNase_H"/>
    <property type="match status" value="1"/>
</dbReference>
<dbReference type="SUPFAM" id="SSF56219">
    <property type="entry name" value="DNase I-like"/>
    <property type="match status" value="1"/>
</dbReference>
<dbReference type="InterPro" id="IPR043502">
    <property type="entry name" value="DNA/RNA_pol_sf"/>
</dbReference>
<reference evidence="5" key="1">
    <citation type="submission" date="2017-03" db="EMBL/GenBank/DDBJ databases">
        <authorList>
            <person name="Sharma R."/>
            <person name="Thines M."/>
        </authorList>
    </citation>
    <scope>NUCLEOTIDE SEQUENCE [LARGE SCALE GENOMIC DNA]</scope>
</reference>
<evidence type="ECO:0000313" key="5">
    <source>
        <dbReference type="Proteomes" id="UP000192927"/>
    </source>
</evidence>
<sequence length="1498" mass="169128">MASSQSMDMSAKEPTDHSDQMSTPTPTPRSSTNKTKSYAFAVNSSPANLFTYTQNGQPAGKLFNITSVNATNINGKKRKIAGSPPKSRKQPEKPNPNTDTEEEDLNTTYKAAKKALWKVLSGVTPEAKMEVRQAMYHLDKALNQTTAENPLQTQLQQLNAKMDTLLREQDLAAQSVKIQKSLQNQAITAATIATSATAALGANTATAAKKPGISVQKTWAQKAAVIGLEDTAWIKVTAKAAKPNPKVTAESVYRGRQLLLTPKTAVTSINSIAYRNTINNALKQAKINNVLVSTVAVSRTGASIVVTTAEGNTAEDLLKHKAIWEPELDLAQIKKNNKWHKILLHGLPTAVFNTKDDTSTYTRNMANRQYTSVLDLAFTTGQLAAEIIDWQINENEYSGSDHEVIQFSITTEDIELVESPFNAPFNIQKANWAEFNQQLVQESQSMLTELRQLETQDLNQEQMETIACSLRDLITKAAEQNIPRRKPCSRSKVWWNPNLTLLRKEMAKQSRIYKRHDQSQQLWTKFASCRAEYFYAIKTAKRNSWTKFLSEANGKEVFQAYKYTKPRLMEKIPPIQTADGKLCHTFNDKCQTFVRAMYPKPPEINQNPDRPNAPEAQWSSLTNNEVKQAIFTSSPKKAAGPDEIGFAIIQEAYKAIAEVMNLTYKILIRNGFHPQCWREGTGVILKKPGKPDYSLPKAYRIITLLNCLGKVAEKIMAIRLSYLSQISDLLDTDQTGGRKQRSAVDAVMALTHDIELARNQKQTLSCLFLDVKGAFDHVSTKQLLRIMSELQLPRQVQNWTKSFLEKRKAGLAFDGEKQRIQGIEIGIPQGSPISPILFLIYIMFLFPKIKAKFPEVQKPSYIDDVALYTTGRNAEENAKVLQEVTKTVFTWAEENAVQFDDSKTELIHFARGQKEATAEVTLPVIKPVNEVKWLGIWLDRKLTFKTHVQKKASAATSVLHLIHRLMNSEWGLSAQAGKQLYTACITSISDYGAEIWCKNQRSYQDLLQKQQNTALRKILGAFRTSPGAAMEIEASIEPVKVRLNKKCRKYALRVTTLPENHCIRQRIPMSYPPESSIGQEVPIQGNYLDWNQNAQRKSQRHPTQLIRILNSISTLIPTGTKLDSQSAANPPWQDTFAELADLSISGEDRDLVVKKYLTHIRQLIDQNHPIFYTDGSKLESNVNSQAKASLGAGIYWIFGKVTSSESHFLRHTQEIMDAEIYAISEAMERITDAKTRKKHFWVFTDSQSAIQNLQKDQMETEVYRDIRQNLEEIKAQGRKVHIHWIPSHTFIPGNELADMAAKKGARNADPEIINSARTSISRSFIKRDIAKIAREEWTQYWKTTNQGQQYSKFQTSLELKMKSKELKQADRLTFTTFTQIKLGHGYFKSYLVRLPAYENNLCHICKVKQTPEHILMSCKQYRAEQKTLRNTVLKSKTGPGPGSGPGSNNKLSLKRLLCTREGIKATLAFLKETRIATRKWMVGEVNEEMEWGSIDREV</sequence>
<dbReference type="CDD" id="cd09276">
    <property type="entry name" value="Rnase_HI_RT_non_LTR"/>
    <property type="match status" value="1"/>
</dbReference>
<evidence type="ECO:0000259" key="3">
    <source>
        <dbReference type="PROSITE" id="PS50879"/>
    </source>
</evidence>
<dbReference type="InterPro" id="IPR002156">
    <property type="entry name" value="RNaseH_domain"/>
</dbReference>
<proteinExistence type="predicted"/>
<dbReference type="PROSITE" id="PS50878">
    <property type="entry name" value="RT_POL"/>
    <property type="match status" value="1"/>
</dbReference>
<feature type="domain" description="Reverse transcriptase" evidence="2">
    <location>
        <begin position="666"/>
        <end position="938"/>
    </location>
</feature>
<dbReference type="PANTHER" id="PTHR33481">
    <property type="entry name" value="REVERSE TRANSCRIPTASE"/>
    <property type="match status" value="1"/>
</dbReference>
<dbReference type="EMBL" id="FWEW01000329">
    <property type="protein sequence ID" value="SLM34529.1"/>
    <property type="molecule type" value="Genomic_DNA"/>
</dbReference>
<name>A0A1W5CV28_9LECA</name>
<dbReference type="Gene3D" id="3.30.420.10">
    <property type="entry name" value="Ribonuclease H-like superfamily/Ribonuclease H"/>
    <property type="match status" value="1"/>
</dbReference>
<dbReference type="Gene3D" id="3.60.10.10">
    <property type="entry name" value="Endonuclease/exonuclease/phosphatase"/>
    <property type="match status" value="1"/>
</dbReference>
<dbReference type="PROSITE" id="PS50879">
    <property type="entry name" value="RNASE_H_1"/>
    <property type="match status" value="1"/>
</dbReference>
<feature type="region of interest" description="Disordered" evidence="1">
    <location>
        <begin position="1"/>
        <end position="39"/>
    </location>
</feature>
<accession>A0A1W5CV28</accession>
<dbReference type="InterPro" id="IPR036397">
    <property type="entry name" value="RNaseH_sf"/>
</dbReference>
<keyword evidence="5" id="KW-1185">Reference proteome</keyword>
<dbReference type="InterPro" id="IPR036691">
    <property type="entry name" value="Endo/exonu/phosph_ase_sf"/>
</dbReference>
<dbReference type="GO" id="GO:0004523">
    <property type="term" value="F:RNA-DNA hybrid ribonuclease activity"/>
    <property type="evidence" value="ECO:0007669"/>
    <property type="project" value="InterPro"/>
</dbReference>
<feature type="region of interest" description="Disordered" evidence="1">
    <location>
        <begin position="74"/>
        <end position="104"/>
    </location>
</feature>
<dbReference type="Pfam" id="PF00078">
    <property type="entry name" value="RVT_1"/>
    <property type="match status" value="1"/>
</dbReference>
<dbReference type="SUPFAM" id="SSF56672">
    <property type="entry name" value="DNA/RNA polymerases"/>
    <property type="match status" value="1"/>
</dbReference>
<organism evidence="4 5">
    <name type="scientific">Lasallia pustulata</name>
    <dbReference type="NCBI Taxonomy" id="136370"/>
    <lineage>
        <taxon>Eukaryota</taxon>
        <taxon>Fungi</taxon>
        <taxon>Dikarya</taxon>
        <taxon>Ascomycota</taxon>
        <taxon>Pezizomycotina</taxon>
        <taxon>Lecanoromycetes</taxon>
        <taxon>OSLEUM clade</taxon>
        <taxon>Umbilicariomycetidae</taxon>
        <taxon>Umbilicariales</taxon>
        <taxon>Umbilicariaceae</taxon>
        <taxon>Lasallia</taxon>
    </lineage>
</organism>
<dbReference type="InterPro" id="IPR012337">
    <property type="entry name" value="RNaseH-like_sf"/>
</dbReference>
<dbReference type="PANTHER" id="PTHR33481:SF1">
    <property type="entry name" value="ENDONUCLEASE_EXONUCLEASE_PHOSPHATASE DOMAIN-CONTAINING PROTEIN-RELATED"/>
    <property type="match status" value="1"/>
</dbReference>